<name>A0ABY6U7N7_BIOOC</name>
<evidence type="ECO:0000313" key="4">
    <source>
        <dbReference type="Proteomes" id="UP000766486"/>
    </source>
</evidence>
<proteinExistence type="predicted"/>
<keyword evidence="4" id="KW-1185">Reference proteome</keyword>
<reference evidence="3 4" key="1">
    <citation type="submission" date="2019-06" db="EMBL/GenBank/DDBJ databases">
        <authorList>
            <person name="Broberg M."/>
        </authorList>
    </citation>
    <scope>NUCLEOTIDE SEQUENCE [LARGE SCALE GENOMIC DNA]</scope>
</reference>
<organism evidence="3 4">
    <name type="scientific">Bionectria ochroleuca</name>
    <name type="common">Gliocladium roseum</name>
    <dbReference type="NCBI Taxonomy" id="29856"/>
    <lineage>
        <taxon>Eukaryota</taxon>
        <taxon>Fungi</taxon>
        <taxon>Dikarya</taxon>
        <taxon>Ascomycota</taxon>
        <taxon>Pezizomycotina</taxon>
        <taxon>Sordariomycetes</taxon>
        <taxon>Hypocreomycetidae</taxon>
        <taxon>Hypocreales</taxon>
        <taxon>Bionectriaceae</taxon>
        <taxon>Clonostachys</taxon>
    </lineage>
</organism>
<dbReference type="CDD" id="cd09917">
    <property type="entry name" value="F-box_SF"/>
    <property type="match status" value="1"/>
</dbReference>
<evidence type="ECO:0000313" key="3">
    <source>
        <dbReference type="EMBL" id="VUC25892.1"/>
    </source>
</evidence>
<sequence length="510" mass="58456">MDTLPPETLHRIFEHLECTIPFDNWEQGYIAEIQCPPPKNLIALSRVCRRFRDVARPLIYRTVAFQWREDNYEQKIIDAFMRTLCENPRLGHIIRDFHVDHWRSWGPEARDIVRKILATPENLNERQKRWLQRWLAAERDWPDEDILLILLILTPNLRMLDCGQSTVQGGIGAYLSGRRDVEDHFFDEMLLKDSDSRRRIVQEDPVSEDDDDGDESGSDLTDEYENDETTHIKPTQELSSRPIVPPDYPMAQLKEVRFRHDFGNGFDSVSEIEGVLLHPGIETLRLFAFTWAKEDVNVMRWSNIPSTLTSLQMKASIVDAAGLKDILSRCRQLRSLHIVLATISRMDSQDDGDDIDLGKMGAVLRKYGQHIETFDFESEGFRGYFAPDGHLGSLKSLTGLRQLKVSGEDLDDFPRGGDDELAASLRNALPPQLESIHIRASEGRDCDGIPRALLTDKYFSALRTVEVESSDDDLVVPGWTKSERVDMINRNETEEGELHPITIVVFSRDA</sequence>
<feature type="region of interest" description="Disordered" evidence="1">
    <location>
        <begin position="200"/>
        <end position="244"/>
    </location>
</feature>
<comment type="caution">
    <text evidence="3">The sequence shown here is derived from an EMBL/GenBank/DDBJ whole genome shotgun (WGS) entry which is preliminary data.</text>
</comment>
<protein>
    <recommendedName>
        <fullName evidence="2">F-box domain-containing protein</fullName>
    </recommendedName>
</protein>
<accession>A0ABY6U7N7</accession>
<feature type="domain" description="F-box" evidence="2">
    <location>
        <begin position="2"/>
        <end position="65"/>
    </location>
</feature>
<dbReference type="Pfam" id="PF12937">
    <property type="entry name" value="F-box-like"/>
    <property type="match status" value="1"/>
</dbReference>
<gene>
    <name evidence="3" type="ORF">CLO192961_LOCUS176499</name>
</gene>
<dbReference type="InterPro" id="IPR001810">
    <property type="entry name" value="F-box_dom"/>
</dbReference>
<evidence type="ECO:0000256" key="1">
    <source>
        <dbReference type="SAM" id="MobiDB-lite"/>
    </source>
</evidence>
<dbReference type="Gene3D" id="1.20.1280.50">
    <property type="match status" value="1"/>
</dbReference>
<feature type="compositionally biased region" description="Acidic residues" evidence="1">
    <location>
        <begin position="205"/>
        <end position="227"/>
    </location>
</feature>
<evidence type="ECO:0000259" key="2">
    <source>
        <dbReference type="Pfam" id="PF12937"/>
    </source>
</evidence>
<dbReference type="Proteomes" id="UP000766486">
    <property type="component" value="Unassembled WGS sequence"/>
</dbReference>
<dbReference type="EMBL" id="CABFNS010000741">
    <property type="protein sequence ID" value="VUC25892.1"/>
    <property type="molecule type" value="Genomic_DNA"/>
</dbReference>